<sequence length="279" mass="29939">MLETIKSPLPSTEFTFALPPFPATAAQLVAALNNDETHVRDIIALVECEPTISSRVLNIANSPLYGASRSITTIGHAVVILGFKSVSNLALTAAAGAMFDQGDCECQAIRQQTYYQSLAIGTLARQIAWKSKAPNPDESFLTGVMHDIGKLVLLNAAGTDYADLITEDAQGDTTQHESNRFGTTHPALGKTCGQKWGLPPSIVLAINNHHANIDAVTDQTSMSLIAANYAARCWGIGFDPVDSFEPVVALDDYITALDDDELRARSTEQYAAIREICTA</sequence>
<gene>
    <name evidence="2" type="ORF">K239x_31560</name>
</gene>
<dbReference type="PANTHER" id="PTHR33525">
    <property type="match status" value="1"/>
</dbReference>
<protein>
    <submittedName>
        <fullName evidence="2">HDOD domain protein</fullName>
    </submittedName>
</protein>
<dbReference type="RefSeq" id="WP_145418986.1">
    <property type="nucleotide sequence ID" value="NZ_CP036526.1"/>
</dbReference>
<dbReference type="EMBL" id="CP036526">
    <property type="protein sequence ID" value="QDT11162.1"/>
    <property type="molecule type" value="Genomic_DNA"/>
</dbReference>
<dbReference type="Proteomes" id="UP000319817">
    <property type="component" value="Chromosome"/>
</dbReference>
<dbReference type="PANTHER" id="PTHR33525:SF3">
    <property type="entry name" value="RIBONUCLEASE Y"/>
    <property type="match status" value="1"/>
</dbReference>
<proteinExistence type="predicted"/>
<dbReference type="InterPro" id="IPR052340">
    <property type="entry name" value="RNase_Y/CdgJ"/>
</dbReference>
<dbReference type="PROSITE" id="PS51833">
    <property type="entry name" value="HDOD"/>
    <property type="match status" value="1"/>
</dbReference>
<evidence type="ECO:0000313" key="3">
    <source>
        <dbReference type="Proteomes" id="UP000319817"/>
    </source>
</evidence>
<dbReference type="SUPFAM" id="SSF109604">
    <property type="entry name" value="HD-domain/PDEase-like"/>
    <property type="match status" value="1"/>
</dbReference>
<dbReference type="Pfam" id="PF08668">
    <property type="entry name" value="HDOD"/>
    <property type="match status" value="1"/>
</dbReference>
<accession>A0A517NVL4</accession>
<keyword evidence="3" id="KW-1185">Reference proteome</keyword>
<dbReference type="AlphaFoldDB" id="A0A517NVL4"/>
<organism evidence="2 3">
    <name type="scientific">Stieleria marina</name>
    <dbReference type="NCBI Taxonomy" id="1930275"/>
    <lineage>
        <taxon>Bacteria</taxon>
        <taxon>Pseudomonadati</taxon>
        <taxon>Planctomycetota</taxon>
        <taxon>Planctomycetia</taxon>
        <taxon>Pirellulales</taxon>
        <taxon>Pirellulaceae</taxon>
        <taxon>Stieleria</taxon>
    </lineage>
</organism>
<feature type="domain" description="HDOD" evidence="1">
    <location>
        <begin position="18"/>
        <end position="212"/>
    </location>
</feature>
<dbReference type="OrthoDB" id="243535at2"/>
<dbReference type="InterPro" id="IPR013976">
    <property type="entry name" value="HDOD"/>
</dbReference>
<name>A0A517NVL4_9BACT</name>
<reference evidence="2 3" key="1">
    <citation type="submission" date="2019-02" db="EMBL/GenBank/DDBJ databases">
        <title>Deep-cultivation of Planctomycetes and their phenomic and genomic characterization uncovers novel biology.</title>
        <authorList>
            <person name="Wiegand S."/>
            <person name="Jogler M."/>
            <person name="Boedeker C."/>
            <person name="Pinto D."/>
            <person name="Vollmers J."/>
            <person name="Rivas-Marin E."/>
            <person name="Kohn T."/>
            <person name="Peeters S.H."/>
            <person name="Heuer A."/>
            <person name="Rast P."/>
            <person name="Oberbeckmann S."/>
            <person name="Bunk B."/>
            <person name="Jeske O."/>
            <person name="Meyerdierks A."/>
            <person name="Storesund J.E."/>
            <person name="Kallscheuer N."/>
            <person name="Luecker S."/>
            <person name="Lage O.M."/>
            <person name="Pohl T."/>
            <person name="Merkel B.J."/>
            <person name="Hornburger P."/>
            <person name="Mueller R.-W."/>
            <person name="Bruemmer F."/>
            <person name="Labrenz M."/>
            <person name="Spormann A.M."/>
            <person name="Op den Camp H."/>
            <person name="Overmann J."/>
            <person name="Amann R."/>
            <person name="Jetten M.S.M."/>
            <person name="Mascher T."/>
            <person name="Medema M.H."/>
            <person name="Devos D.P."/>
            <person name="Kaster A.-K."/>
            <person name="Ovreas L."/>
            <person name="Rohde M."/>
            <person name="Galperin M.Y."/>
            <person name="Jogler C."/>
        </authorList>
    </citation>
    <scope>NUCLEOTIDE SEQUENCE [LARGE SCALE GENOMIC DNA]</scope>
    <source>
        <strain evidence="2 3">K23_9</strain>
    </source>
</reference>
<evidence type="ECO:0000259" key="1">
    <source>
        <dbReference type="PROSITE" id="PS51833"/>
    </source>
</evidence>
<dbReference type="Gene3D" id="1.10.3210.10">
    <property type="entry name" value="Hypothetical protein af1432"/>
    <property type="match status" value="1"/>
</dbReference>
<evidence type="ECO:0000313" key="2">
    <source>
        <dbReference type="EMBL" id="QDT11162.1"/>
    </source>
</evidence>